<dbReference type="AlphaFoldDB" id="A0A3M7E3F9"/>
<reference evidence="2 3" key="1">
    <citation type="journal article" date="2018" name="BMC Genomics">
        <title>Genomic evidence for intraspecific hybridization in a clonal and extremely halotolerant yeast.</title>
        <authorList>
            <person name="Gostincar C."/>
            <person name="Stajich J.E."/>
            <person name="Zupancic J."/>
            <person name="Zalar P."/>
            <person name="Gunde-Cimerman N."/>
        </authorList>
    </citation>
    <scope>NUCLEOTIDE SEQUENCE [LARGE SCALE GENOMIC DNA]</scope>
    <source>
        <strain evidence="2 3">EXF-2682</strain>
    </source>
</reference>
<dbReference type="VEuPathDB" id="FungiDB:BTJ68_12832"/>
<evidence type="ECO:0000313" key="3">
    <source>
        <dbReference type="Proteomes" id="UP000269276"/>
    </source>
</evidence>
<sequence length="155" mass="17788">MARPNMAESRAQNNMKSQSSKPSTSEPPYTATEKEWLKQHWGDEFHFLQAYGLNIYKEKDREEGRSIARAIILGEGVDQEDDDDDDAGSENSFLADLEADPMSHLADRFFDEAQLDWIKKHYRHSANFLLSYGFKPFDDEDCKQGVKVCRSLMAS</sequence>
<evidence type="ECO:0000313" key="2">
    <source>
        <dbReference type="EMBL" id="RMY71105.1"/>
    </source>
</evidence>
<proteinExistence type="predicted"/>
<organism evidence="2 3">
    <name type="scientific">Hortaea werneckii</name>
    <name type="common">Black yeast</name>
    <name type="synonym">Cladosporium werneckii</name>
    <dbReference type="NCBI Taxonomy" id="91943"/>
    <lineage>
        <taxon>Eukaryota</taxon>
        <taxon>Fungi</taxon>
        <taxon>Dikarya</taxon>
        <taxon>Ascomycota</taxon>
        <taxon>Pezizomycotina</taxon>
        <taxon>Dothideomycetes</taxon>
        <taxon>Dothideomycetidae</taxon>
        <taxon>Mycosphaerellales</taxon>
        <taxon>Teratosphaeriaceae</taxon>
        <taxon>Hortaea</taxon>
    </lineage>
</organism>
<comment type="caution">
    <text evidence="2">The sequence shown here is derived from an EMBL/GenBank/DDBJ whole genome shotgun (WGS) entry which is preliminary data.</text>
</comment>
<evidence type="ECO:0000256" key="1">
    <source>
        <dbReference type="SAM" id="MobiDB-lite"/>
    </source>
</evidence>
<protein>
    <submittedName>
        <fullName evidence="2">Uncharacterized protein</fullName>
    </submittedName>
</protein>
<gene>
    <name evidence="2" type="ORF">D0863_05359</name>
</gene>
<dbReference type="OrthoDB" id="4232400at2759"/>
<dbReference type="Proteomes" id="UP000269276">
    <property type="component" value="Unassembled WGS sequence"/>
</dbReference>
<name>A0A3M7E3F9_HORWE</name>
<dbReference type="EMBL" id="QWIP01000154">
    <property type="protein sequence ID" value="RMY71105.1"/>
    <property type="molecule type" value="Genomic_DNA"/>
</dbReference>
<accession>A0A3M7E3F9</accession>
<feature type="region of interest" description="Disordered" evidence="1">
    <location>
        <begin position="1"/>
        <end position="32"/>
    </location>
</feature>
<feature type="compositionally biased region" description="Polar residues" evidence="1">
    <location>
        <begin position="10"/>
        <end position="27"/>
    </location>
</feature>